<keyword evidence="7" id="KW-1185">Reference proteome</keyword>
<dbReference type="GO" id="GO:0005509">
    <property type="term" value="F:calcium ion binding"/>
    <property type="evidence" value="ECO:0007669"/>
    <property type="project" value="InterPro"/>
</dbReference>
<protein>
    <recommendedName>
        <fullName evidence="5">EF-hand domain-containing protein</fullName>
    </recommendedName>
</protein>
<dbReference type="RefSeq" id="XP_012208511.1">
    <property type="nucleotide sequence ID" value="XM_012353121.1"/>
</dbReference>
<dbReference type="InterPro" id="IPR011992">
    <property type="entry name" value="EF-hand-dom_pair"/>
</dbReference>
<dbReference type="SMART" id="SM00054">
    <property type="entry name" value="EFh"/>
    <property type="match status" value="4"/>
</dbReference>
<proteinExistence type="predicted"/>
<evidence type="ECO:0000313" key="6">
    <source>
        <dbReference type="EMBL" id="KDO20773.1"/>
    </source>
</evidence>
<feature type="compositionally biased region" description="Basic residues" evidence="4">
    <location>
        <begin position="202"/>
        <end position="211"/>
    </location>
</feature>
<dbReference type="Gene3D" id="1.10.238.10">
    <property type="entry name" value="EF-hand"/>
    <property type="match status" value="2"/>
</dbReference>
<dbReference type="SUPFAM" id="SSF47473">
    <property type="entry name" value="EF-hand"/>
    <property type="match status" value="1"/>
</dbReference>
<evidence type="ECO:0000256" key="3">
    <source>
        <dbReference type="ARBA" id="ARBA00022837"/>
    </source>
</evidence>
<dbReference type="AlphaFoldDB" id="A0A067BRA3"/>
<dbReference type="CDD" id="cd00051">
    <property type="entry name" value="EFh"/>
    <property type="match status" value="1"/>
</dbReference>
<evidence type="ECO:0000259" key="5">
    <source>
        <dbReference type="PROSITE" id="PS50222"/>
    </source>
</evidence>
<keyword evidence="2" id="KW-0677">Repeat</keyword>
<evidence type="ECO:0000256" key="2">
    <source>
        <dbReference type="ARBA" id="ARBA00022737"/>
    </source>
</evidence>
<dbReference type="OrthoDB" id="186625at2759"/>
<dbReference type="PANTHER" id="PTHR45942">
    <property type="entry name" value="PROTEIN PHOSPATASE 3 REGULATORY SUBUNIT B ALPHA ISOFORM TYPE 1"/>
    <property type="match status" value="1"/>
</dbReference>
<dbReference type="PROSITE" id="PS00018">
    <property type="entry name" value="EF_HAND_1"/>
    <property type="match status" value="3"/>
</dbReference>
<gene>
    <name evidence="6" type="ORF">SPRG_13525</name>
</gene>
<dbReference type="KEGG" id="spar:SPRG_13525"/>
<evidence type="ECO:0000256" key="1">
    <source>
        <dbReference type="ARBA" id="ARBA00022723"/>
    </source>
</evidence>
<dbReference type="EMBL" id="KK583303">
    <property type="protein sequence ID" value="KDO20773.1"/>
    <property type="molecule type" value="Genomic_DNA"/>
</dbReference>
<dbReference type="VEuPathDB" id="FungiDB:SPRG_13525"/>
<dbReference type="Proteomes" id="UP000030745">
    <property type="component" value="Unassembled WGS sequence"/>
</dbReference>
<dbReference type="Pfam" id="PF13499">
    <property type="entry name" value="EF-hand_7"/>
    <property type="match status" value="1"/>
</dbReference>
<feature type="region of interest" description="Disordered" evidence="4">
    <location>
        <begin position="12"/>
        <end position="42"/>
    </location>
</feature>
<accession>A0A067BRA3</accession>
<feature type="region of interest" description="Disordered" evidence="4">
    <location>
        <begin position="315"/>
        <end position="337"/>
    </location>
</feature>
<dbReference type="Pfam" id="PF13202">
    <property type="entry name" value="EF-hand_5"/>
    <property type="match status" value="1"/>
</dbReference>
<dbReference type="InterPro" id="IPR018247">
    <property type="entry name" value="EF_Hand_1_Ca_BS"/>
</dbReference>
<evidence type="ECO:0000256" key="4">
    <source>
        <dbReference type="SAM" id="MobiDB-lite"/>
    </source>
</evidence>
<reference evidence="6 7" key="1">
    <citation type="journal article" date="2013" name="PLoS Genet.">
        <title>Distinctive expansion of potential virulence genes in the genome of the oomycete fish pathogen Saprolegnia parasitica.</title>
        <authorList>
            <person name="Jiang R.H."/>
            <person name="de Bruijn I."/>
            <person name="Haas B.J."/>
            <person name="Belmonte R."/>
            <person name="Lobach L."/>
            <person name="Christie J."/>
            <person name="van den Ackerveken G."/>
            <person name="Bottin A."/>
            <person name="Bulone V."/>
            <person name="Diaz-Moreno S.M."/>
            <person name="Dumas B."/>
            <person name="Fan L."/>
            <person name="Gaulin E."/>
            <person name="Govers F."/>
            <person name="Grenville-Briggs L.J."/>
            <person name="Horner N.R."/>
            <person name="Levin J.Z."/>
            <person name="Mammella M."/>
            <person name="Meijer H.J."/>
            <person name="Morris P."/>
            <person name="Nusbaum C."/>
            <person name="Oome S."/>
            <person name="Phillips A.J."/>
            <person name="van Rooyen D."/>
            <person name="Rzeszutek E."/>
            <person name="Saraiva M."/>
            <person name="Secombes C.J."/>
            <person name="Seidl M.F."/>
            <person name="Snel B."/>
            <person name="Stassen J.H."/>
            <person name="Sykes S."/>
            <person name="Tripathy S."/>
            <person name="van den Berg H."/>
            <person name="Vega-Arreguin J.C."/>
            <person name="Wawra S."/>
            <person name="Young S.K."/>
            <person name="Zeng Q."/>
            <person name="Dieguez-Uribeondo J."/>
            <person name="Russ C."/>
            <person name="Tyler B.M."/>
            <person name="van West P."/>
        </authorList>
    </citation>
    <scope>NUCLEOTIDE SEQUENCE [LARGE SCALE GENOMIC DNA]</scope>
    <source>
        <strain evidence="6 7">CBS 223.65</strain>
    </source>
</reference>
<sequence>MLYRHATLGRVQSVPSLGSPSPLDLGEPEVPASLASSKSEKDRLFGQLHGDSTWKKSDVQMARETAWEVEAVKYKARMDRIFKPQPAATTQPDRSDVHSPAGPQILESLASDHRETLSSLSTTLPRLSSNQLSQMSFDDKDNWSVNSLNRQKLVYRHLFTENSRNLRNPATKKQPKLLLETIDTTPSAFVLQHLGPDIPRKPTPKPRRRHVPTLAASASAPTLSKVVKLHRASSLRLEKMLASAQSLDSIIHDGIPTTSKATPVAGSPEKTLARFEAMIADRPLKAASQKTPASNPPRPGTCSVTHVVLPAVTTTSTTTNNNSSSLPKPVKALTSPAPSVKDMVDADRRILLQPLFGPYPRDHVLEVCRIFVRIDVDNSGVIETSEFVDKLSQLEGDEWRDALNTVFRDLDQDHNGRLDMPELLKAMFPRASNRVQDEMLQFARLAVAAERHEKAKVRELSPKALADITALFHLFDVDNSGAIEPVELLREFKANERRFYDKHPERSIADRWQLADIVKIFQQYDANANASLELDEFIELFRDSF</sequence>
<feature type="region of interest" description="Disordered" evidence="4">
    <location>
        <begin position="193"/>
        <end position="217"/>
    </location>
</feature>
<dbReference type="InterPro" id="IPR002048">
    <property type="entry name" value="EF_hand_dom"/>
</dbReference>
<organism evidence="6 7">
    <name type="scientific">Saprolegnia parasitica (strain CBS 223.65)</name>
    <dbReference type="NCBI Taxonomy" id="695850"/>
    <lineage>
        <taxon>Eukaryota</taxon>
        <taxon>Sar</taxon>
        <taxon>Stramenopiles</taxon>
        <taxon>Oomycota</taxon>
        <taxon>Saprolegniomycetes</taxon>
        <taxon>Saprolegniales</taxon>
        <taxon>Saprolegniaceae</taxon>
        <taxon>Saprolegnia</taxon>
    </lineage>
</organism>
<evidence type="ECO:0000313" key="7">
    <source>
        <dbReference type="Proteomes" id="UP000030745"/>
    </source>
</evidence>
<feature type="domain" description="EF-hand" evidence="5">
    <location>
        <begin position="398"/>
        <end position="433"/>
    </location>
</feature>
<feature type="domain" description="EF-hand" evidence="5">
    <location>
        <begin position="463"/>
        <end position="498"/>
    </location>
</feature>
<feature type="domain" description="EF-hand" evidence="5">
    <location>
        <begin position="362"/>
        <end position="397"/>
    </location>
</feature>
<feature type="compositionally biased region" description="Low complexity" evidence="4">
    <location>
        <begin position="315"/>
        <end position="325"/>
    </location>
</feature>
<keyword evidence="3" id="KW-0106">Calcium</keyword>
<feature type="domain" description="EF-hand" evidence="5">
    <location>
        <begin position="512"/>
        <end position="545"/>
    </location>
</feature>
<name>A0A067BRA3_SAPPC</name>
<keyword evidence="1" id="KW-0479">Metal-binding</keyword>
<dbReference type="GeneID" id="24135396"/>
<dbReference type="PROSITE" id="PS50222">
    <property type="entry name" value="EF_HAND_2"/>
    <property type="match status" value="4"/>
</dbReference>